<name>B2TLB4_CLOBB</name>
<accession>B2TLB4</accession>
<dbReference type="HOGENOM" id="CLU_118485_0_0_9"/>
<sequence length="215" mass="24797">MANDMGSDNNMHINLSTSGEKIKYYDYDDDTCIFEILGDESNFDNIDMECDSIEKNFNSNENNNIENEVNNLSSSCENYIKDIKEHHTLNESESNEFNYYSTSCEKVRGEISVLSVINCGRNNKLLEGAKINLYKLNGICPVFIESCLTNKQGKAIFNNLPEGCYRVIAIVNKNYFEKPKYVNWNEVNINRENTNAKILVVNNLKNNCRNNCRYR</sequence>
<evidence type="ECO:0000259" key="1">
    <source>
        <dbReference type="Pfam" id="PF17802"/>
    </source>
</evidence>
<proteinExistence type="predicted"/>
<dbReference type="PATRIC" id="fig|935198.13.peg.709"/>
<accession>U4P2V3</accession>
<dbReference type="EMBL" id="CP001056">
    <property type="protein sequence ID" value="ACD22270.1"/>
    <property type="molecule type" value="Genomic_DNA"/>
</dbReference>
<dbReference type="SUPFAM" id="SSF49478">
    <property type="entry name" value="Cna protein B-type domain"/>
    <property type="match status" value="1"/>
</dbReference>
<dbReference type="Gene3D" id="2.60.40.10">
    <property type="entry name" value="Immunoglobulins"/>
    <property type="match status" value="1"/>
</dbReference>
<dbReference type="InterPro" id="IPR041033">
    <property type="entry name" value="SpaA_PFL_dom_1"/>
</dbReference>
<evidence type="ECO:0000313" key="2">
    <source>
        <dbReference type="EMBL" id="ACD22270.1"/>
    </source>
</evidence>
<gene>
    <name evidence="2" type="ordered locus">CLL_A0762</name>
</gene>
<reference evidence="2" key="1">
    <citation type="submission" date="2009-06" db="EMBL/GenBank/DDBJ databases">
        <authorList>
            <consortium name="US DOE Joint Genome Institute (JGI-PGF)"/>
            <person name="Lucas S."/>
            <person name="Copeland A."/>
            <person name="Lapidus A."/>
            <person name="Glavina del Rio T."/>
            <person name="Dalin E."/>
            <person name="Tice H."/>
            <person name="Bruce D."/>
            <person name="Goodwin L."/>
            <person name="Pitluck S."/>
            <person name="Kyrpides N."/>
            <person name="Mavromatis K."/>
            <person name="Ivanova N."/>
            <person name="Saunders E."/>
            <person name="Brettin T."/>
            <person name="Detter J.C."/>
            <person name="Han C."/>
            <person name="Larimer F."/>
            <person name="Land M."/>
            <person name="Hauser L."/>
            <person name="Markowitz V."/>
            <person name="Cheng J.-F."/>
            <person name="Hugenholtz P."/>
            <person name="Woyke T."/>
            <person name="Wu D."/>
            <person name="Gronow S."/>
            <person name="Klenk H.-P."/>
            <person name="Eisen J.A."/>
        </authorList>
    </citation>
    <scope>NUCLEOTIDE SEQUENCE</scope>
    <source>
        <strain evidence="2">Eklund 17B</strain>
    </source>
</reference>
<protein>
    <recommendedName>
        <fullName evidence="1">SpaA-like prealbumin fold domain-containing protein</fullName>
    </recommendedName>
</protein>
<dbReference type="InterPro" id="IPR013783">
    <property type="entry name" value="Ig-like_fold"/>
</dbReference>
<dbReference type="AlphaFoldDB" id="B2TLB4"/>
<organism evidence="2">
    <name type="scientific">Clostridium botulinum (strain Eklund 17B / Type B)</name>
    <dbReference type="NCBI Taxonomy" id="935198"/>
    <lineage>
        <taxon>Bacteria</taxon>
        <taxon>Bacillati</taxon>
        <taxon>Bacillota</taxon>
        <taxon>Clostridia</taxon>
        <taxon>Eubacteriales</taxon>
        <taxon>Clostridiaceae</taxon>
        <taxon>Clostridium</taxon>
    </lineage>
</organism>
<dbReference type="Pfam" id="PF17802">
    <property type="entry name" value="SpaA"/>
    <property type="match status" value="1"/>
</dbReference>
<reference evidence="2" key="2">
    <citation type="submission" date="2009-08" db="EMBL/GenBank/DDBJ databases">
        <authorList>
            <person name="Shrivastava S."/>
            <person name="Brinkac L.M."/>
            <person name="Dodson R.J."/>
            <person name="Harkins D.M."/>
            <person name="Durkin A.S."/>
            <person name="Sutton G."/>
        </authorList>
    </citation>
    <scope>NUCLEOTIDE SEQUENCE</scope>
    <source>
        <strain evidence="2">Eklund 17B</strain>
    </source>
</reference>
<dbReference type="KEGG" id="cbk:CLL_A0762"/>
<feature type="domain" description="SpaA-like prealbumin fold" evidence="1">
    <location>
        <begin position="122"/>
        <end position="171"/>
    </location>
</feature>